<sequence length="170" mass="17677">MGASGAFRSASPSTATACWPTTAGTIPARPGRPNVFSAWSCRSSQPDRWCKGPRSTFADPRPLTVETGCRVVMRPSSSNGSAPAFGQCWKTLLRMLPTAAAAEHSMAAVATSGGQCPLWPRFRHSTSPLTHMPMAIAQATACASSVAGLSTGTAFNRSTSACSAARFPAR</sequence>
<evidence type="ECO:0000313" key="1">
    <source>
        <dbReference type="EMBL" id="OIQ78517.1"/>
    </source>
</evidence>
<protein>
    <submittedName>
        <fullName evidence="1">Uncharacterized protein</fullName>
    </submittedName>
</protein>
<dbReference type="EMBL" id="MLJW01001385">
    <property type="protein sequence ID" value="OIQ78517.1"/>
    <property type="molecule type" value="Genomic_DNA"/>
</dbReference>
<proteinExistence type="predicted"/>
<gene>
    <name evidence="1" type="ORF">GALL_397800</name>
</gene>
<accession>A0A1J5QRF4</accession>
<organism evidence="1">
    <name type="scientific">mine drainage metagenome</name>
    <dbReference type="NCBI Taxonomy" id="410659"/>
    <lineage>
        <taxon>unclassified sequences</taxon>
        <taxon>metagenomes</taxon>
        <taxon>ecological metagenomes</taxon>
    </lineage>
</organism>
<dbReference type="AlphaFoldDB" id="A0A1J5QRF4"/>
<comment type="caution">
    <text evidence="1">The sequence shown here is derived from an EMBL/GenBank/DDBJ whole genome shotgun (WGS) entry which is preliminary data.</text>
</comment>
<name>A0A1J5QRF4_9ZZZZ</name>
<reference evidence="1" key="1">
    <citation type="submission" date="2016-10" db="EMBL/GenBank/DDBJ databases">
        <title>Sequence of Gallionella enrichment culture.</title>
        <authorList>
            <person name="Poehlein A."/>
            <person name="Muehling M."/>
            <person name="Daniel R."/>
        </authorList>
    </citation>
    <scope>NUCLEOTIDE SEQUENCE</scope>
</reference>